<accession>A0A9P6EBV2</accession>
<gene>
    <name evidence="1" type="ORF">CPB83DRAFT_837579</name>
</gene>
<evidence type="ECO:0000313" key="2">
    <source>
        <dbReference type="Proteomes" id="UP000807306"/>
    </source>
</evidence>
<dbReference type="AlphaFoldDB" id="A0A9P6EBV2"/>
<dbReference type="EMBL" id="MU157874">
    <property type="protein sequence ID" value="KAF9526222.1"/>
    <property type="molecule type" value="Genomic_DNA"/>
</dbReference>
<reference evidence="1" key="1">
    <citation type="submission" date="2020-11" db="EMBL/GenBank/DDBJ databases">
        <authorList>
            <consortium name="DOE Joint Genome Institute"/>
            <person name="Ahrendt S."/>
            <person name="Riley R."/>
            <person name="Andreopoulos W."/>
            <person name="Labutti K."/>
            <person name="Pangilinan J."/>
            <person name="Ruiz-Duenas F.J."/>
            <person name="Barrasa J.M."/>
            <person name="Sanchez-Garcia M."/>
            <person name="Camarero S."/>
            <person name="Miyauchi S."/>
            <person name="Serrano A."/>
            <person name="Linde D."/>
            <person name="Babiker R."/>
            <person name="Drula E."/>
            <person name="Ayuso-Fernandez I."/>
            <person name="Pacheco R."/>
            <person name="Padilla G."/>
            <person name="Ferreira P."/>
            <person name="Barriuso J."/>
            <person name="Kellner H."/>
            <person name="Castanera R."/>
            <person name="Alfaro M."/>
            <person name="Ramirez L."/>
            <person name="Pisabarro A.G."/>
            <person name="Kuo A."/>
            <person name="Tritt A."/>
            <person name="Lipzen A."/>
            <person name="He G."/>
            <person name="Yan M."/>
            <person name="Ng V."/>
            <person name="Cullen D."/>
            <person name="Martin F."/>
            <person name="Rosso M.-N."/>
            <person name="Henrissat B."/>
            <person name="Hibbett D."/>
            <person name="Martinez A.T."/>
            <person name="Grigoriev I.V."/>
        </authorList>
    </citation>
    <scope>NUCLEOTIDE SEQUENCE</scope>
    <source>
        <strain evidence="1">CBS 506.95</strain>
    </source>
</reference>
<sequence length="180" mass="20926">MSTPQPSPKKRARQDSSLLTCLTELSDEPLSPVDLPPGHLTIMPPCGDPLCRSTICEEAPRVTVHAFLIGSYWETTLEQQVEDTVWTAPYSRGYASLRHCYEFRHLQGGNEEDCQYDIFFPAEDEWKTYVPQQDIAVQLPGFILLRHHHILESRCKDIEDLKKLAKKLYNTRRIRERWEL</sequence>
<protein>
    <submittedName>
        <fullName evidence="1">Uncharacterized protein</fullName>
    </submittedName>
</protein>
<comment type="caution">
    <text evidence="1">The sequence shown here is derived from an EMBL/GenBank/DDBJ whole genome shotgun (WGS) entry which is preliminary data.</text>
</comment>
<name>A0A9P6EBV2_9AGAR</name>
<proteinExistence type="predicted"/>
<dbReference type="Proteomes" id="UP000807306">
    <property type="component" value="Unassembled WGS sequence"/>
</dbReference>
<evidence type="ECO:0000313" key="1">
    <source>
        <dbReference type="EMBL" id="KAF9526222.1"/>
    </source>
</evidence>
<organism evidence="1 2">
    <name type="scientific">Crepidotus variabilis</name>
    <dbReference type="NCBI Taxonomy" id="179855"/>
    <lineage>
        <taxon>Eukaryota</taxon>
        <taxon>Fungi</taxon>
        <taxon>Dikarya</taxon>
        <taxon>Basidiomycota</taxon>
        <taxon>Agaricomycotina</taxon>
        <taxon>Agaricomycetes</taxon>
        <taxon>Agaricomycetidae</taxon>
        <taxon>Agaricales</taxon>
        <taxon>Agaricineae</taxon>
        <taxon>Crepidotaceae</taxon>
        <taxon>Crepidotus</taxon>
    </lineage>
</organism>
<keyword evidence="2" id="KW-1185">Reference proteome</keyword>